<evidence type="ECO:0000256" key="1">
    <source>
        <dbReference type="SAM" id="SignalP"/>
    </source>
</evidence>
<keyword evidence="3" id="KW-1185">Reference proteome</keyword>
<accession>A0A0E9MT11</accession>
<dbReference type="EMBL" id="BBWU01000049">
    <property type="protein sequence ID" value="GAO40618.1"/>
    <property type="molecule type" value="Genomic_DNA"/>
</dbReference>
<name>A0A0E9MT11_9SPHN</name>
<proteinExistence type="predicted"/>
<evidence type="ECO:0000313" key="3">
    <source>
        <dbReference type="Proteomes" id="UP000033202"/>
    </source>
</evidence>
<evidence type="ECO:0000313" key="2">
    <source>
        <dbReference type="EMBL" id="GAO40618.1"/>
    </source>
</evidence>
<protein>
    <submittedName>
        <fullName evidence="2">Uncharacterized protein</fullName>
    </submittedName>
</protein>
<dbReference type="Proteomes" id="UP000033202">
    <property type="component" value="Unassembled WGS sequence"/>
</dbReference>
<dbReference type="AlphaFoldDB" id="A0A0E9MT11"/>
<feature type="signal peptide" evidence="1">
    <location>
        <begin position="1"/>
        <end position="18"/>
    </location>
</feature>
<feature type="chain" id="PRO_5002429728" evidence="1">
    <location>
        <begin position="19"/>
        <end position="118"/>
    </location>
</feature>
<keyword evidence="1" id="KW-0732">Signal</keyword>
<reference evidence="2 3" key="1">
    <citation type="submission" date="2015-04" db="EMBL/GenBank/DDBJ databases">
        <title>Whole genome shotgun sequence of Sphingomonas changbaiensis NBRC 104936.</title>
        <authorList>
            <person name="Katano-Makiyama Y."/>
            <person name="Hosoyama A."/>
            <person name="Hashimoto M."/>
            <person name="Noguchi M."/>
            <person name="Tsuchikane K."/>
            <person name="Ohji S."/>
            <person name="Yamazoe A."/>
            <person name="Ichikawa N."/>
            <person name="Kimura A."/>
            <person name="Fujita N."/>
        </authorList>
    </citation>
    <scope>NUCLEOTIDE SEQUENCE [LARGE SCALE GENOMIC DNA]</scope>
    <source>
        <strain evidence="2 3">NBRC 104936</strain>
    </source>
</reference>
<organism evidence="2 3">
    <name type="scientific">Sphingomonas changbaiensis NBRC 104936</name>
    <dbReference type="NCBI Taxonomy" id="1219043"/>
    <lineage>
        <taxon>Bacteria</taxon>
        <taxon>Pseudomonadati</taxon>
        <taxon>Pseudomonadota</taxon>
        <taxon>Alphaproteobacteria</taxon>
        <taxon>Sphingomonadales</taxon>
        <taxon>Sphingomonadaceae</taxon>
        <taxon>Sphingomonas</taxon>
    </lineage>
</organism>
<gene>
    <name evidence="2" type="ORF">SCH01S_49_00320</name>
</gene>
<dbReference type="RefSeq" id="WP_157032971.1">
    <property type="nucleotide sequence ID" value="NZ_BBWU01000049.1"/>
</dbReference>
<sequence>MIRMFVLPALWLSLSAVGAPAEATLTNCQNLYVIRIDVSSSSASQGIVFAETPTATSGSFYTYLNTTLSDRAYQQISAMVITAKATGQTIRIVTSAPGGCSIMSDSYFINELEIEPSH</sequence>
<comment type="caution">
    <text evidence="2">The sequence shown here is derived from an EMBL/GenBank/DDBJ whole genome shotgun (WGS) entry which is preliminary data.</text>
</comment>